<evidence type="ECO:0000256" key="2">
    <source>
        <dbReference type="ARBA" id="ARBA00022727"/>
    </source>
</evidence>
<feature type="domain" description="Ribose-phosphate pyrophosphokinase N-terminal" evidence="3">
    <location>
        <begin position="39"/>
        <end position="151"/>
    </location>
</feature>
<accession>A0A815EVG7</accession>
<comment type="caution">
    <text evidence="5">The sequence shown here is derived from an EMBL/GenBank/DDBJ whole genome shotgun (WGS) entry which is preliminary data.</text>
</comment>
<dbReference type="GO" id="GO:0005737">
    <property type="term" value="C:cytoplasm"/>
    <property type="evidence" value="ECO:0007669"/>
    <property type="project" value="TreeGrafter"/>
</dbReference>
<evidence type="ECO:0000256" key="1">
    <source>
        <dbReference type="ARBA" id="ARBA00006478"/>
    </source>
</evidence>
<dbReference type="GO" id="GO:0000287">
    <property type="term" value="F:magnesium ion binding"/>
    <property type="evidence" value="ECO:0007669"/>
    <property type="project" value="InterPro"/>
</dbReference>
<dbReference type="CDD" id="cd06223">
    <property type="entry name" value="PRTases_typeI"/>
    <property type="match status" value="1"/>
</dbReference>
<dbReference type="OrthoDB" id="10263753at2759"/>
<protein>
    <recommendedName>
        <fullName evidence="3">Ribose-phosphate pyrophosphokinase N-terminal domain-containing protein</fullName>
    </recommendedName>
</protein>
<evidence type="ECO:0000313" key="6">
    <source>
        <dbReference type="Proteomes" id="UP000663828"/>
    </source>
</evidence>
<dbReference type="PANTHER" id="PTHR10210">
    <property type="entry name" value="RIBOSE-PHOSPHATE DIPHOSPHOKINASE FAMILY MEMBER"/>
    <property type="match status" value="1"/>
</dbReference>
<dbReference type="Proteomes" id="UP000663852">
    <property type="component" value="Unassembled WGS sequence"/>
</dbReference>
<dbReference type="SUPFAM" id="SSF53271">
    <property type="entry name" value="PRTase-like"/>
    <property type="match status" value="2"/>
</dbReference>
<dbReference type="PANTHER" id="PTHR10210:SF45">
    <property type="entry name" value="RIBOSE-PHOSPHATE PYROPHOSPHOKINASE 3, CHLOROPLASTIC"/>
    <property type="match status" value="1"/>
</dbReference>
<dbReference type="Gene3D" id="3.40.50.2020">
    <property type="match status" value="2"/>
</dbReference>
<keyword evidence="2" id="KW-0545">Nucleotide biosynthesis</keyword>
<evidence type="ECO:0000313" key="5">
    <source>
        <dbReference type="EMBL" id="CAF1320586.1"/>
    </source>
</evidence>
<dbReference type="InterPro" id="IPR029099">
    <property type="entry name" value="Pribosyltran_N"/>
</dbReference>
<dbReference type="InterPro" id="IPR005946">
    <property type="entry name" value="Rib-P_diPkinase"/>
</dbReference>
<keyword evidence="6" id="KW-1185">Reference proteome</keyword>
<dbReference type="InterPro" id="IPR029057">
    <property type="entry name" value="PRTase-like"/>
</dbReference>
<dbReference type="NCBIfam" id="TIGR01251">
    <property type="entry name" value="ribP_PPkin"/>
    <property type="match status" value="1"/>
</dbReference>
<dbReference type="AlphaFoldDB" id="A0A815EVG7"/>
<dbReference type="GO" id="GO:0006015">
    <property type="term" value="P:5-phosphoribose 1-diphosphate biosynthetic process"/>
    <property type="evidence" value="ECO:0007669"/>
    <property type="project" value="TreeGrafter"/>
</dbReference>
<dbReference type="Pfam" id="PF13793">
    <property type="entry name" value="Pribosyltran_N"/>
    <property type="match status" value="1"/>
</dbReference>
<dbReference type="SMART" id="SM01400">
    <property type="entry name" value="Pribosyltran_N"/>
    <property type="match status" value="1"/>
</dbReference>
<organism evidence="5 6">
    <name type="scientific">Adineta ricciae</name>
    <name type="common">Rotifer</name>
    <dbReference type="NCBI Taxonomy" id="249248"/>
    <lineage>
        <taxon>Eukaryota</taxon>
        <taxon>Metazoa</taxon>
        <taxon>Spiralia</taxon>
        <taxon>Gnathifera</taxon>
        <taxon>Rotifera</taxon>
        <taxon>Eurotatoria</taxon>
        <taxon>Bdelloidea</taxon>
        <taxon>Adinetida</taxon>
        <taxon>Adinetidae</taxon>
        <taxon>Adineta</taxon>
    </lineage>
</organism>
<dbReference type="EMBL" id="CAJNOR010002631">
    <property type="protein sequence ID" value="CAF1320586.1"/>
    <property type="molecule type" value="Genomic_DNA"/>
</dbReference>
<dbReference type="EMBL" id="CAJNOJ010000048">
    <property type="protein sequence ID" value="CAF0957095.1"/>
    <property type="molecule type" value="Genomic_DNA"/>
</dbReference>
<dbReference type="GO" id="GO:0006164">
    <property type="term" value="P:purine nucleotide biosynthetic process"/>
    <property type="evidence" value="ECO:0007669"/>
    <property type="project" value="TreeGrafter"/>
</dbReference>
<reference evidence="5" key="1">
    <citation type="submission" date="2021-02" db="EMBL/GenBank/DDBJ databases">
        <authorList>
            <person name="Nowell W R."/>
        </authorList>
    </citation>
    <scope>NUCLEOTIDE SEQUENCE</scope>
</reference>
<name>A0A815EVG7_ADIRI</name>
<dbReference type="InterPro" id="IPR000836">
    <property type="entry name" value="PRTase_dom"/>
</dbReference>
<evidence type="ECO:0000259" key="3">
    <source>
        <dbReference type="Pfam" id="PF13793"/>
    </source>
</evidence>
<comment type="similarity">
    <text evidence="1">Belongs to the ribose-phosphate pyrophosphokinase family.</text>
</comment>
<evidence type="ECO:0000313" key="4">
    <source>
        <dbReference type="EMBL" id="CAF0957095.1"/>
    </source>
</evidence>
<gene>
    <name evidence="4" type="ORF">EDS130_LOCUS12650</name>
    <name evidence="5" type="ORF">XAT740_LOCUS29890</name>
</gene>
<dbReference type="GO" id="GO:0002189">
    <property type="term" value="C:ribose phosphate diphosphokinase complex"/>
    <property type="evidence" value="ECO:0007669"/>
    <property type="project" value="TreeGrafter"/>
</dbReference>
<dbReference type="Proteomes" id="UP000663828">
    <property type="component" value="Unassembled WGS sequence"/>
</dbReference>
<proteinExistence type="inferred from homology"/>
<sequence>MATDHNSKCVDCQTMAELIAHQRHAHGLCDGFPTILYYAREMKNLAEEIRSCSKEHLIELGAIDWQEFPDRWPNIFIRNSEQIRNSHVLFLASLHNPQTIFEQISLLYHIPKYLCRSLKVLLPYFPTGTMERIQIQGEIATAYSLAQMLSAIPLTRTGPCEVVILDVHALQNQFYFSTNIIVRLESTVDLLLDQLKARADQNEKYAIVFPDDGAHKRFGQMFDDKIFPKLICSKIREGDKRKTTIKEGNPEGYHCMIVDDLVQSGGTIIECAHALLQKGAVNVSAFVGHGIFPNDSWKKFVHSENPKVRFHTFYVTNTYPNTEVLIDKPPFKVLSIAQLLCNISLT</sequence>